<dbReference type="AlphaFoldDB" id="A0A0A9W5B4"/>
<organism evidence="1">
    <name type="scientific">Lygus hesperus</name>
    <name type="common">Western plant bug</name>
    <dbReference type="NCBI Taxonomy" id="30085"/>
    <lineage>
        <taxon>Eukaryota</taxon>
        <taxon>Metazoa</taxon>
        <taxon>Ecdysozoa</taxon>
        <taxon>Arthropoda</taxon>
        <taxon>Hexapoda</taxon>
        <taxon>Insecta</taxon>
        <taxon>Pterygota</taxon>
        <taxon>Neoptera</taxon>
        <taxon>Paraneoptera</taxon>
        <taxon>Hemiptera</taxon>
        <taxon>Heteroptera</taxon>
        <taxon>Panheteroptera</taxon>
        <taxon>Cimicomorpha</taxon>
        <taxon>Miridae</taxon>
        <taxon>Mirini</taxon>
        <taxon>Lygus</taxon>
    </lineage>
</organism>
<protein>
    <submittedName>
        <fullName evidence="1">NADH-quinone oxidoreductase subunit C/D</fullName>
    </submittedName>
</protein>
<reference evidence="1" key="1">
    <citation type="journal article" date="2014" name="PLoS ONE">
        <title>Transcriptome-Based Identification of ABC Transporters in the Western Tarnished Plant Bug Lygus hesperus.</title>
        <authorList>
            <person name="Hull J.J."/>
            <person name="Chaney K."/>
            <person name="Geib S.M."/>
            <person name="Fabrick J.A."/>
            <person name="Brent C.S."/>
            <person name="Walsh D."/>
            <person name="Lavine L.C."/>
        </authorList>
    </citation>
    <scope>NUCLEOTIDE SEQUENCE</scope>
</reference>
<reference evidence="1" key="2">
    <citation type="submission" date="2014-07" db="EMBL/GenBank/DDBJ databases">
        <authorList>
            <person name="Hull J."/>
        </authorList>
    </citation>
    <scope>NUCLEOTIDE SEQUENCE</scope>
</reference>
<gene>
    <name evidence="1" type="primary">nuoC_1</name>
    <name evidence="1" type="ORF">CM83_8924</name>
</gene>
<feature type="non-terminal residue" evidence="1">
    <location>
        <position position="179"/>
    </location>
</feature>
<dbReference type="EMBL" id="GBHO01041931">
    <property type="protein sequence ID" value="JAG01673.1"/>
    <property type="molecule type" value="Transcribed_RNA"/>
</dbReference>
<name>A0A0A9W5B4_LYGHE</name>
<sequence length="179" mass="20250">MVFLHYKLVDESARNDEQDDELFHLSDSRLSDSGDLSQDLDSLLFRFSRLQNCALLLIGEKFDLHIRLKAFDVLSKALECFGKHMVHHPILILLSGTVHDRVCDVIVEFAYEAMKWGPTGPNRGQVEQGICCDVLTKISLQFGSNYIDILKITDFLQLISDPSSCTVAHVERHGVEIMS</sequence>
<accession>A0A0A9W5B4</accession>
<evidence type="ECO:0000313" key="1">
    <source>
        <dbReference type="EMBL" id="JAG01673.1"/>
    </source>
</evidence>
<proteinExistence type="predicted"/>